<organism evidence="5">
    <name type="scientific">hydrothermal vent metagenome</name>
    <dbReference type="NCBI Taxonomy" id="652676"/>
    <lineage>
        <taxon>unclassified sequences</taxon>
        <taxon>metagenomes</taxon>
        <taxon>ecological metagenomes</taxon>
    </lineage>
</organism>
<evidence type="ECO:0000256" key="1">
    <source>
        <dbReference type="ARBA" id="ARBA00004613"/>
    </source>
</evidence>
<accession>A0A1W1CUM2</accession>
<keyword evidence="4" id="KW-0677">Repeat</keyword>
<dbReference type="PANTHER" id="PTHR13891:SF1">
    <property type="entry name" value="CYTOCHROME C OXIDASE ASSEMBLY FACTOR 7"/>
    <property type="match status" value="1"/>
</dbReference>
<dbReference type="Gene3D" id="1.25.40.10">
    <property type="entry name" value="Tetratricopeptide repeat domain"/>
    <property type="match status" value="2"/>
</dbReference>
<reference evidence="5" key="1">
    <citation type="submission" date="2016-10" db="EMBL/GenBank/DDBJ databases">
        <authorList>
            <person name="de Groot N.N."/>
        </authorList>
    </citation>
    <scope>NUCLEOTIDE SEQUENCE</scope>
</reference>
<comment type="similarity">
    <text evidence="2">Belongs to the hcp beta-lactamase family.</text>
</comment>
<dbReference type="GO" id="GO:0005576">
    <property type="term" value="C:extracellular region"/>
    <property type="evidence" value="ECO:0007669"/>
    <property type="project" value="UniProtKB-SubCell"/>
</dbReference>
<name>A0A1W1CUM2_9ZZZZ</name>
<gene>
    <name evidence="5" type="ORF">MNB_SM-4-843</name>
</gene>
<dbReference type="Pfam" id="PF13181">
    <property type="entry name" value="TPR_8"/>
    <property type="match status" value="1"/>
</dbReference>
<dbReference type="Pfam" id="PF08238">
    <property type="entry name" value="Sel1"/>
    <property type="match status" value="2"/>
</dbReference>
<evidence type="ECO:0008006" key="6">
    <source>
        <dbReference type="Google" id="ProtNLM"/>
    </source>
</evidence>
<comment type="subcellular location">
    <subcellularLocation>
        <location evidence="1">Secreted</location>
    </subcellularLocation>
</comment>
<evidence type="ECO:0000256" key="3">
    <source>
        <dbReference type="ARBA" id="ARBA00022525"/>
    </source>
</evidence>
<dbReference type="InterPro" id="IPR006597">
    <property type="entry name" value="Sel1-like"/>
</dbReference>
<evidence type="ECO:0000313" key="5">
    <source>
        <dbReference type="EMBL" id="SFV69417.1"/>
    </source>
</evidence>
<proteinExistence type="inferred from homology"/>
<protein>
    <recommendedName>
        <fullName evidence="6">Beta-lactamase</fullName>
    </recommendedName>
</protein>
<evidence type="ECO:0000256" key="4">
    <source>
        <dbReference type="ARBA" id="ARBA00022737"/>
    </source>
</evidence>
<dbReference type="SUPFAM" id="SSF81901">
    <property type="entry name" value="HCP-like"/>
    <property type="match status" value="2"/>
</dbReference>
<sequence length="305" mass="35415">MKYILVFLIYTLSLYSSENSQSHEKFTNINLLEYGYQQEQNNHFYNAHLVYNKVCDNGDKDGCFYLGLLSARLLEYTFRRSDSKKAKLYGYPKIAISKWTKECDSNYSLSCFNLGRLYSSLNNTIKSKYFYNKACDSDEMKGCMGLVGRNGYEIQETKPKFMKIYKKACGRGELNACYWLARSYEFNGKFKKANVIHEKACNNGSMKSCDSLALAYEWGRGKKKNYLKAKKYYIKACNNEYMFSCKKLYRVEGSLVAEDKKYIRTKNLIEKACNIGLTSDCINLGLYKKGCERGDHFACRLMKNK</sequence>
<dbReference type="PANTHER" id="PTHR13891">
    <property type="entry name" value="CYTOCHROME C OXIDASE ASSEMBLY FACTOR 7"/>
    <property type="match status" value="1"/>
</dbReference>
<dbReference type="InterPro" id="IPR019734">
    <property type="entry name" value="TPR_rpt"/>
</dbReference>
<dbReference type="SMART" id="SM00671">
    <property type="entry name" value="SEL1"/>
    <property type="match status" value="3"/>
</dbReference>
<evidence type="ECO:0000256" key="2">
    <source>
        <dbReference type="ARBA" id="ARBA00008486"/>
    </source>
</evidence>
<dbReference type="InterPro" id="IPR040239">
    <property type="entry name" value="HcpB-like"/>
</dbReference>
<dbReference type="EMBL" id="FPHF01000113">
    <property type="protein sequence ID" value="SFV69417.1"/>
    <property type="molecule type" value="Genomic_DNA"/>
</dbReference>
<keyword evidence="3" id="KW-0964">Secreted</keyword>
<dbReference type="AlphaFoldDB" id="A0A1W1CUM2"/>
<dbReference type="InterPro" id="IPR011990">
    <property type="entry name" value="TPR-like_helical_dom_sf"/>
</dbReference>